<reference evidence="1" key="2">
    <citation type="submission" date="2020-09" db="EMBL/GenBank/DDBJ databases">
        <authorList>
            <person name="Sun Q."/>
            <person name="Zhou Y."/>
        </authorList>
    </citation>
    <scope>NUCLEOTIDE SEQUENCE</scope>
    <source>
        <strain evidence="1">CGMCC 4.7430</strain>
    </source>
</reference>
<name>A0A918A3Z7_9ACTN</name>
<dbReference type="RefSeq" id="WP_189138551.1">
    <property type="nucleotide sequence ID" value="NZ_BMNK01000003.1"/>
</dbReference>
<gene>
    <name evidence="1" type="ORF">GCM10012278_23440</name>
</gene>
<protein>
    <submittedName>
        <fullName evidence="1">Uncharacterized protein</fullName>
    </submittedName>
</protein>
<reference evidence="1" key="1">
    <citation type="journal article" date="2014" name="Int. J. Syst. Evol. Microbiol.">
        <title>Complete genome sequence of Corynebacterium casei LMG S-19264T (=DSM 44701T), isolated from a smear-ripened cheese.</title>
        <authorList>
            <consortium name="US DOE Joint Genome Institute (JGI-PGF)"/>
            <person name="Walter F."/>
            <person name="Albersmeier A."/>
            <person name="Kalinowski J."/>
            <person name="Ruckert C."/>
        </authorList>
    </citation>
    <scope>NUCLEOTIDE SEQUENCE</scope>
    <source>
        <strain evidence="1">CGMCC 4.7430</strain>
    </source>
</reference>
<comment type="caution">
    <text evidence="1">The sequence shown here is derived from an EMBL/GenBank/DDBJ whole genome shotgun (WGS) entry which is preliminary data.</text>
</comment>
<dbReference type="Proteomes" id="UP000660745">
    <property type="component" value="Unassembled WGS sequence"/>
</dbReference>
<organism evidence="1 2">
    <name type="scientific">Nonomuraea glycinis</name>
    <dbReference type="NCBI Taxonomy" id="2047744"/>
    <lineage>
        <taxon>Bacteria</taxon>
        <taxon>Bacillati</taxon>
        <taxon>Actinomycetota</taxon>
        <taxon>Actinomycetes</taxon>
        <taxon>Streptosporangiales</taxon>
        <taxon>Streptosporangiaceae</taxon>
        <taxon>Nonomuraea</taxon>
    </lineage>
</organism>
<evidence type="ECO:0000313" key="1">
    <source>
        <dbReference type="EMBL" id="GGP05155.1"/>
    </source>
</evidence>
<sequence length="351" mass="37339">MTTTLLTGPATELDEVIVPLSPPIEVFGGQAAALQVADQFHRGKQILGRFERSGLVGFKVVTRGRWLRVKVALALDETSFPGWHLDVRGQAARLPQRLIQVRAQGRLRQCVLLKGGPGIKSGQAVFDLMPEEVPDDGLVCVELLDIAEGRGVSPEVRAAVAESVMEGGTAGLRVDSVAFEEVPEPRAVQQGEELDAARCELLSLISSGGLANLNRRGGRTIRSGLFVVNPVPLGVFGSGGRLTVRLGSRADLSTGRPATARDRALMRRALRRVGGEARRLRHATREALCTAAPTVAQIMSVQDGVLNLPTRSTSGNTLELDLPAPLTSPMLVQAACRPGAIPTLVSVAWTP</sequence>
<evidence type="ECO:0000313" key="2">
    <source>
        <dbReference type="Proteomes" id="UP000660745"/>
    </source>
</evidence>
<proteinExistence type="predicted"/>
<dbReference type="EMBL" id="BMNK01000003">
    <property type="protein sequence ID" value="GGP05155.1"/>
    <property type="molecule type" value="Genomic_DNA"/>
</dbReference>
<keyword evidence="2" id="KW-1185">Reference proteome</keyword>
<accession>A0A918A3Z7</accession>
<dbReference type="AlphaFoldDB" id="A0A918A3Z7"/>